<reference evidence="6 7" key="1">
    <citation type="submission" date="2019-01" db="EMBL/GenBank/DDBJ databases">
        <title>Genomic insights into a novel species Rhodoferax sp.</title>
        <authorList>
            <person name="Jin L."/>
        </authorList>
    </citation>
    <scope>NUCLEOTIDE SEQUENCE [LARGE SCALE GENOMIC DNA]</scope>
    <source>
        <strain evidence="6 7">CHu59-6-5</strain>
    </source>
</reference>
<protein>
    <submittedName>
        <fullName evidence="6">Pirin family protein</fullName>
    </submittedName>
</protein>
<evidence type="ECO:0000256" key="2">
    <source>
        <dbReference type="PIRSR" id="PIRSR006232-1"/>
    </source>
</evidence>
<keyword evidence="7" id="KW-1185">Reference proteome</keyword>
<comment type="cofactor">
    <cofactor evidence="2">
        <name>Fe cation</name>
        <dbReference type="ChEBI" id="CHEBI:24875"/>
    </cofactor>
    <text evidence="2">Binds 1 Fe cation per subunit.</text>
</comment>
<dbReference type="PANTHER" id="PTHR13903:SF8">
    <property type="entry name" value="PIRIN"/>
    <property type="match status" value="1"/>
</dbReference>
<dbReference type="InterPro" id="IPR014710">
    <property type="entry name" value="RmlC-like_jellyroll"/>
</dbReference>
<evidence type="ECO:0000259" key="4">
    <source>
        <dbReference type="Pfam" id="PF02678"/>
    </source>
</evidence>
<evidence type="ECO:0000256" key="3">
    <source>
        <dbReference type="RuleBase" id="RU003457"/>
    </source>
</evidence>
<dbReference type="CDD" id="cd02247">
    <property type="entry name" value="cupin_pirin_C"/>
    <property type="match status" value="1"/>
</dbReference>
<feature type="binding site" evidence="2">
    <location>
        <position position="59"/>
    </location>
    <ligand>
        <name>Fe cation</name>
        <dbReference type="ChEBI" id="CHEBI:24875"/>
    </ligand>
</feature>
<keyword evidence="2" id="KW-0408">Iron</keyword>
<gene>
    <name evidence="6" type="ORF">EUB48_07615</name>
</gene>
<sequence>MSALLQLTGHDHDLGGGFLVRRLLPAAQRQSIGPFLFFDHFGPVLEQPGVNHDVRPHPHIGLSTVTYLFEGAMVHRDSLGYEQKIEPGAINWMTSGRGIVHSERRPQELRDQAYVNHGIQLWAALPREHEEVAPSFAHTPAAAMPTLKAGNADVRVLVGEAFGATSPVVTCSKTIYLDVSLPASGRLTLPPLAPELAVYAVDADVRIDGTPVAAHTLAVLPPGASVELHAPKAARLMVLGGDALPERRFIWWNFVSSRKERIAQAAQDWEAQSIGQVPGETEFIPLPEKRFIV</sequence>
<dbReference type="PANTHER" id="PTHR13903">
    <property type="entry name" value="PIRIN-RELATED"/>
    <property type="match status" value="1"/>
</dbReference>
<dbReference type="InterPro" id="IPR008778">
    <property type="entry name" value="Pirin_C_dom"/>
</dbReference>
<dbReference type="SUPFAM" id="SSF51182">
    <property type="entry name" value="RmlC-like cupins"/>
    <property type="match status" value="1"/>
</dbReference>
<dbReference type="Pfam" id="PF05726">
    <property type="entry name" value="Pirin_C"/>
    <property type="match status" value="1"/>
</dbReference>
<accession>A0A515D9T3</accession>
<feature type="binding site" evidence="2">
    <location>
        <position position="101"/>
    </location>
    <ligand>
        <name>Fe cation</name>
        <dbReference type="ChEBI" id="CHEBI:24875"/>
    </ligand>
</feature>
<organism evidence="6 7">
    <name type="scientific">Rhodoferax sediminis</name>
    <dbReference type="NCBI Taxonomy" id="2509614"/>
    <lineage>
        <taxon>Bacteria</taxon>
        <taxon>Pseudomonadati</taxon>
        <taxon>Pseudomonadota</taxon>
        <taxon>Betaproteobacteria</taxon>
        <taxon>Burkholderiales</taxon>
        <taxon>Comamonadaceae</taxon>
        <taxon>Rhodoferax</taxon>
    </lineage>
</organism>
<dbReference type="OrthoDB" id="321327at2"/>
<evidence type="ECO:0000313" key="7">
    <source>
        <dbReference type="Proteomes" id="UP000316798"/>
    </source>
</evidence>
<proteinExistence type="inferred from homology"/>
<name>A0A515D9T3_9BURK</name>
<dbReference type="EMBL" id="CP035503">
    <property type="protein sequence ID" value="QDL37168.1"/>
    <property type="molecule type" value="Genomic_DNA"/>
</dbReference>
<dbReference type="AlphaFoldDB" id="A0A515D9T3"/>
<dbReference type="RefSeq" id="WP_142818335.1">
    <property type="nucleotide sequence ID" value="NZ_CP035503.1"/>
</dbReference>
<dbReference type="InterPro" id="IPR012093">
    <property type="entry name" value="Pirin"/>
</dbReference>
<evidence type="ECO:0000256" key="1">
    <source>
        <dbReference type="ARBA" id="ARBA00008416"/>
    </source>
</evidence>
<dbReference type="InterPro" id="IPR011051">
    <property type="entry name" value="RmlC_Cupin_sf"/>
</dbReference>
<feature type="domain" description="Pirin C-terminal" evidence="5">
    <location>
        <begin position="176"/>
        <end position="272"/>
    </location>
</feature>
<evidence type="ECO:0000313" key="6">
    <source>
        <dbReference type="EMBL" id="QDL37168.1"/>
    </source>
</evidence>
<feature type="binding site" evidence="2">
    <location>
        <position position="57"/>
    </location>
    <ligand>
        <name>Fe cation</name>
        <dbReference type="ChEBI" id="CHEBI:24875"/>
    </ligand>
</feature>
<feature type="domain" description="Pirin N-terminal" evidence="4">
    <location>
        <begin position="20"/>
        <end position="122"/>
    </location>
</feature>
<dbReference type="PIRSF" id="PIRSF006232">
    <property type="entry name" value="Pirin"/>
    <property type="match status" value="1"/>
</dbReference>
<comment type="similarity">
    <text evidence="1 3">Belongs to the pirin family.</text>
</comment>
<dbReference type="InterPro" id="IPR003829">
    <property type="entry name" value="Pirin_N_dom"/>
</dbReference>
<dbReference type="KEGG" id="rhf:EUB48_07615"/>
<evidence type="ECO:0000259" key="5">
    <source>
        <dbReference type="Pfam" id="PF05726"/>
    </source>
</evidence>
<dbReference type="CDD" id="cd02909">
    <property type="entry name" value="cupin_pirin_N"/>
    <property type="match status" value="1"/>
</dbReference>
<dbReference type="GO" id="GO:0046872">
    <property type="term" value="F:metal ion binding"/>
    <property type="evidence" value="ECO:0007669"/>
    <property type="project" value="UniProtKB-KW"/>
</dbReference>
<keyword evidence="2" id="KW-0479">Metal-binding</keyword>
<dbReference type="Proteomes" id="UP000316798">
    <property type="component" value="Chromosome"/>
</dbReference>
<dbReference type="Gene3D" id="2.60.120.10">
    <property type="entry name" value="Jelly Rolls"/>
    <property type="match status" value="2"/>
</dbReference>
<feature type="binding site" evidence="2">
    <location>
        <position position="103"/>
    </location>
    <ligand>
        <name>Fe cation</name>
        <dbReference type="ChEBI" id="CHEBI:24875"/>
    </ligand>
</feature>
<dbReference type="Pfam" id="PF02678">
    <property type="entry name" value="Pirin"/>
    <property type="match status" value="1"/>
</dbReference>